<dbReference type="Proteomes" id="UP000886520">
    <property type="component" value="Chromosome 14"/>
</dbReference>
<protein>
    <submittedName>
        <fullName evidence="1">Uncharacterized protein</fullName>
    </submittedName>
</protein>
<accession>A0A9D4UN48</accession>
<organism evidence="1 2">
    <name type="scientific">Adiantum capillus-veneris</name>
    <name type="common">Maidenhair fern</name>
    <dbReference type="NCBI Taxonomy" id="13818"/>
    <lineage>
        <taxon>Eukaryota</taxon>
        <taxon>Viridiplantae</taxon>
        <taxon>Streptophyta</taxon>
        <taxon>Embryophyta</taxon>
        <taxon>Tracheophyta</taxon>
        <taxon>Polypodiopsida</taxon>
        <taxon>Polypodiidae</taxon>
        <taxon>Polypodiales</taxon>
        <taxon>Pteridineae</taxon>
        <taxon>Pteridaceae</taxon>
        <taxon>Vittarioideae</taxon>
        <taxon>Adiantum</taxon>
    </lineage>
</organism>
<proteinExistence type="predicted"/>
<evidence type="ECO:0000313" key="1">
    <source>
        <dbReference type="EMBL" id="KAI5070338.1"/>
    </source>
</evidence>
<evidence type="ECO:0000313" key="2">
    <source>
        <dbReference type="Proteomes" id="UP000886520"/>
    </source>
</evidence>
<dbReference type="OrthoDB" id="1862401at2759"/>
<dbReference type="EMBL" id="JABFUD020000014">
    <property type="protein sequence ID" value="KAI5070338.1"/>
    <property type="molecule type" value="Genomic_DNA"/>
</dbReference>
<name>A0A9D4UN48_ADICA</name>
<comment type="caution">
    <text evidence="1">The sequence shown here is derived from an EMBL/GenBank/DDBJ whole genome shotgun (WGS) entry which is preliminary data.</text>
</comment>
<gene>
    <name evidence="1" type="ORF">GOP47_0014681</name>
</gene>
<keyword evidence="2" id="KW-1185">Reference proteome</keyword>
<sequence>MLELPSLDIPLPGVRPWKDAPLQLFTIDSSSALHLAQLPHTNHNRSLSTVAFLSSGDDEYPERLAGAINDGDKAQLAATCNDEGAELVEACIHGTMSFLDLKTCHFDKLSTCAESECL</sequence>
<reference evidence="1" key="1">
    <citation type="submission" date="2021-01" db="EMBL/GenBank/DDBJ databases">
        <title>Adiantum capillus-veneris genome.</title>
        <authorList>
            <person name="Fang Y."/>
            <person name="Liao Q."/>
        </authorList>
    </citation>
    <scope>NUCLEOTIDE SEQUENCE</scope>
    <source>
        <strain evidence="1">H3</strain>
        <tissue evidence="1">Leaf</tissue>
    </source>
</reference>
<dbReference type="AlphaFoldDB" id="A0A9D4UN48"/>